<gene>
    <name evidence="6" type="ORF">RZN69_15455</name>
</gene>
<evidence type="ECO:0000256" key="3">
    <source>
        <dbReference type="PIRSR" id="PIRSR000390-1"/>
    </source>
</evidence>
<dbReference type="InterPro" id="IPR015421">
    <property type="entry name" value="PyrdxlP-dep_Trfase_major"/>
</dbReference>
<dbReference type="InterPro" id="IPR000653">
    <property type="entry name" value="DegT/StrS_aminotransferase"/>
</dbReference>
<dbReference type="EMBL" id="CP136920">
    <property type="protein sequence ID" value="WOO40019.1"/>
    <property type="molecule type" value="Genomic_DNA"/>
</dbReference>
<dbReference type="InterPro" id="IPR015424">
    <property type="entry name" value="PyrdxlP-dep_Trfase"/>
</dbReference>
<dbReference type="SUPFAM" id="SSF53383">
    <property type="entry name" value="PLP-dependent transferases"/>
    <property type="match status" value="1"/>
</dbReference>
<dbReference type="PANTHER" id="PTHR30244:SF36">
    <property type="entry name" value="3-OXO-GLUCOSE-6-PHOSPHATE:GLUTAMATE AMINOTRANSFERASE"/>
    <property type="match status" value="1"/>
</dbReference>
<dbReference type="GO" id="GO:0008483">
    <property type="term" value="F:transaminase activity"/>
    <property type="evidence" value="ECO:0007669"/>
    <property type="project" value="UniProtKB-KW"/>
</dbReference>
<feature type="active site" description="Proton acceptor" evidence="3">
    <location>
        <position position="196"/>
    </location>
</feature>
<name>A0AAQ3L5V6_9BACT</name>
<dbReference type="PANTHER" id="PTHR30244">
    <property type="entry name" value="TRANSAMINASE"/>
    <property type="match status" value="1"/>
</dbReference>
<dbReference type="CDD" id="cd00616">
    <property type="entry name" value="AHBA_syn"/>
    <property type="match status" value="1"/>
</dbReference>
<accession>A0AAQ3L5V6</accession>
<dbReference type="GO" id="GO:0000271">
    <property type="term" value="P:polysaccharide biosynthetic process"/>
    <property type="evidence" value="ECO:0007669"/>
    <property type="project" value="TreeGrafter"/>
</dbReference>
<evidence type="ECO:0000256" key="1">
    <source>
        <dbReference type="ARBA" id="ARBA00022898"/>
    </source>
</evidence>
<dbReference type="InterPro" id="IPR015422">
    <property type="entry name" value="PyrdxlP-dep_Trfase_small"/>
</dbReference>
<evidence type="ECO:0000256" key="2">
    <source>
        <dbReference type="ARBA" id="ARBA00037999"/>
    </source>
</evidence>
<evidence type="ECO:0000256" key="5">
    <source>
        <dbReference type="RuleBase" id="RU004508"/>
    </source>
</evidence>
<dbReference type="Proteomes" id="UP001304300">
    <property type="component" value="Chromosome"/>
</dbReference>
<dbReference type="GO" id="GO:0030170">
    <property type="term" value="F:pyridoxal phosphate binding"/>
    <property type="evidence" value="ECO:0007669"/>
    <property type="project" value="UniProtKB-ARBA"/>
</dbReference>
<dbReference type="Gene3D" id="3.90.1150.10">
    <property type="entry name" value="Aspartate Aminotransferase, domain 1"/>
    <property type="match status" value="1"/>
</dbReference>
<proteinExistence type="inferred from homology"/>
<dbReference type="RefSeq" id="WP_317832107.1">
    <property type="nucleotide sequence ID" value="NZ_CP136920.1"/>
</dbReference>
<protein>
    <submittedName>
        <fullName evidence="6">DegT/DnrJ/EryC1/StrS family aminotransferase</fullName>
        <ecNumber evidence="6">2.6.1.-</ecNumber>
    </submittedName>
</protein>
<comment type="similarity">
    <text evidence="2 5">Belongs to the DegT/DnrJ/EryC1 family.</text>
</comment>
<sequence length="376" mass="40972">MSSESDQTTFQPIPALDVGTQLAPHRAEVHEAIGRVLDSGIYVLGPEVEAFEKEFATFCTAEHCVGLNSGTSALHLAMRLFDIGVGDEVIIPPYTFASTAWAPSYVGAKPVFVEIDEATFNLDPAAVEAAITDKTKAIIAVHLYGHPADTEALSEICQKHNLALIEDAAQAHGAELNGKRAGVLGDVACFSFYPTKNLPACGEGGALVTNRADLAERCRALRNHGSFQRYFHEEVGYNYRMEAIQGAALRIHLKSLQSWNDARRKIAHRYLELLADTPLLLPREAPGALSAYHLFTIRTTEAEGLKEHLKANQIGYSAHYPKPMHLQPCYAELGHKEGDFPVSEAAAKTCINLPIFPTMTDGQIERVGKTVSGFFS</sequence>
<dbReference type="KEGG" id="puo:RZN69_15455"/>
<feature type="modified residue" description="N6-(pyridoxal phosphate)lysine" evidence="4">
    <location>
        <position position="196"/>
    </location>
</feature>
<dbReference type="Gene3D" id="3.40.640.10">
    <property type="entry name" value="Type I PLP-dependent aspartate aminotransferase-like (Major domain)"/>
    <property type="match status" value="1"/>
</dbReference>
<keyword evidence="1 4" id="KW-0663">Pyridoxal phosphate</keyword>
<keyword evidence="6" id="KW-0808">Transferase</keyword>
<organism evidence="6 7">
    <name type="scientific">Rubellicoccus peritrichatus</name>
    <dbReference type="NCBI Taxonomy" id="3080537"/>
    <lineage>
        <taxon>Bacteria</taxon>
        <taxon>Pseudomonadati</taxon>
        <taxon>Verrucomicrobiota</taxon>
        <taxon>Opitutia</taxon>
        <taxon>Puniceicoccales</taxon>
        <taxon>Cerasicoccaceae</taxon>
        <taxon>Rubellicoccus</taxon>
    </lineage>
</organism>
<dbReference type="FunFam" id="3.40.640.10:FF:000089">
    <property type="entry name" value="Aminotransferase, DegT/DnrJ/EryC1/StrS family"/>
    <property type="match status" value="1"/>
</dbReference>
<dbReference type="EC" id="2.6.1.-" evidence="6"/>
<dbReference type="AlphaFoldDB" id="A0AAQ3L5V6"/>
<dbReference type="PIRSF" id="PIRSF000390">
    <property type="entry name" value="PLP_StrS"/>
    <property type="match status" value="1"/>
</dbReference>
<evidence type="ECO:0000256" key="4">
    <source>
        <dbReference type="PIRSR" id="PIRSR000390-2"/>
    </source>
</evidence>
<dbReference type="Pfam" id="PF01041">
    <property type="entry name" value="DegT_DnrJ_EryC1"/>
    <property type="match status" value="1"/>
</dbReference>
<evidence type="ECO:0000313" key="6">
    <source>
        <dbReference type="EMBL" id="WOO40019.1"/>
    </source>
</evidence>
<reference evidence="6 7" key="1">
    <citation type="submission" date="2023-10" db="EMBL/GenBank/DDBJ databases">
        <title>Rubellicoccus peritrichatus gen. nov., sp. nov., isolated from an algae of coral reef tank.</title>
        <authorList>
            <person name="Luo J."/>
        </authorList>
    </citation>
    <scope>NUCLEOTIDE SEQUENCE [LARGE SCALE GENOMIC DNA]</scope>
    <source>
        <strain evidence="6 7">CR14</strain>
    </source>
</reference>
<keyword evidence="6" id="KW-0032">Aminotransferase</keyword>
<keyword evidence="7" id="KW-1185">Reference proteome</keyword>
<evidence type="ECO:0000313" key="7">
    <source>
        <dbReference type="Proteomes" id="UP001304300"/>
    </source>
</evidence>